<name>A0A7X1NYF6_9DEIO</name>
<organism evidence="2 3">
    <name type="scientific">Deinococcus terrestris</name>
    <dbReference type="NCBI Taxonomy" id="2651870"/>
    <lineage>
        <taxon>Bacteria</taxon>
        <taxon>Thermotogati</taxon>
        <taxon>Deinococcota</taxon>
        <taxon>Deinococci</taxon>
        <taxon>Deinococcales</taxon>
        <taxon>Deinococcaceae</taxon>
        <taxon>Deinococcus</taxon>
    </lineage>
</organism>
<reference evidence="2 3" key="1">
    <citation type="submission" date="2019-10" db="EMBL/GenBank/DDBJ databases">
        <title>Deinococcus sp. isolated from soil.</title>
        <authorList>
            <person name="Li Y."/>
            <person name="Wang J."/>
        </authorList>
    </citation>
    <scope>NUCLEOTIDE SEQUENCE [LARGE SCALE GENOMIC DNA]</scope>
    <source>
        <strain evidence="2 3">SDU3-2</strain>
    </source>
</reference>
<dbReference type="Proteomes" id="UP000484842">
    <property type="component" value="Unassembled WGS sequence"/>
</dbReference>
<accession>A0A7X1NYF6</accession>
<evidence type="ECO:0000313" key="2">
    <source>
        <dbReference type="EMBL" id="MPY67731.1"/>
    </source>
</evidence>
<proteinExistence type="predicted"/>
<comment type="caution">
    <text evidence="2">The sequence shown here is derived from an EMBL/GenBank/DDBJ whole genome shotgun (WGS) entry which is preliminary data.</text>
</comment>
<evidence type="ECO:0000256" key="1">
    <source>
        <dbReference type="SAM" id="MobiDB-lite"/>
    </source>
</evidence>
<keyword evidence="3" id="KW-1185">Reference proteome</keyword>
<dbReference type="EMBL" id="WBSL01000008">
    <property type="protein sequence ID" value="MPY67731.1"/>
    <property type="molecule type" value="Genomic_DNA"/>
</dbReference>
<protein>
    <submittedName>
        <fullName evidence="2">Uncharacterized protein</fullName>
    </submittedName>
</protein>
<dbReference type="RefSeq" id="WP_152872059.1">
    <property type="nucleotide sequence ID" value="NZ_WBSL01000008.1"/>
</dbReference>
<feature type="region of interest" description="Disordered" evidence="1">
    <location>
        <begin position="121"/>
        <end position="178"/>
    </location>
</feature>
<sequence>MSIVETVYATLQEEGYRPRIGEEGVLSFRYYGQDGHFSARQLGSVAIGELECRLPRPAPLPAEAQQFGLTHPLAQLGERGGQVVLRVTTMMTDRDAAGQTRALLQLLDRYVADVVFQGPSPTQVDLPADASTSAVHEPEATPPVAVSPALPSPPPPVGEPALSTQETGTAPAPAAQSGVPAGWEEFWPLMHERHQPLVRQLARLGVPPPNDMQVDMLQQGQVKGTAIMMWGTAPNAVVICEPGQLVPAGYLGGTWLRHFTVEQVAASIHHNLKKVGLL</sequence>
<dbReference type="AlphaFoldDB" id="A0A7X1NYF6"/>
<gene>
    <name evidence="2" type="ORF">F8S09_13750</name>
</gene>
<evidence type="ECO:0000313" key="3">
    <source>
        <dbReference type="Proteomes" id="UP000484842"/>
    </source>
</evidence>